<dbReference type="Proteomes" id="UP001331691">
    <property type="component" value="Unassembled WGS sequence"/>
</dbReference>
<dbReference type="Gene3D" id="2.60.40.10">
    <property type="entry name" value="Immunoglobulins"/>
    <property type="match status" value="35"/>
</dbReference>
<feature type="domain" description="Bacterial Ig-like" evidence="5">
    <location>
        <begin position="1026"/>
        <end position="1109"/>
    </location>
</feature>
<keyword evidence="7" id="KW-1185">Reference proteome</keyword>
<dbReference type="NCBIfam" id="NF012196">
    <property type="entry name" value="Ig_like_ice"/>
    <property type="match status" value="4"/>
</dbReference>
<dbReference type="Pfam" id="PF17936">
    <property type="entry name" value="Big_6"/>
    <property type="match status" value="1"/>
</dbReference>
<comment type="caution">
    <text evidence="6">The sequence shown here is derived from an EMBL/GenBank/DDBJ whole genome shotgun (WGS) entry which is preliminary data.</text>
</comment>
<dbReference type="InterPro" id="IPR044016">
    <property type="entry name" value="Big_13"/>
</dbReference>
<evidence type="ECO:0000313" key="6">
    <source>
        <dbReference type="EMBL" id="MEE9657100.1"/>
    </source>
</evidence>
<reference evidence="6 7" key="1">
    <citation type="submission" date="2023-10" db="EMBL/GenBank/DDBJ databases">
        <title>Wastewater isolates of ESBL- and carbapenemase-producing Gram-negative bacteria from New Zealand.</title>
        <authorList>
            <person name="Straub C."/>
            <person name="Weaver L."/>
            <person name="Cornelius A."/>
            <person name="Mcgill E."/>
            <person name="Dyet K."/>
            <person name="White L."/>
            <person name="Pattis I."/>
        </authorList>
    </citation>
    <scope>NUCLEOTIDE SEQUENCE [LARGE SCALE GENOMIC DNA]</scope>
    <source>
        <strain evidence="6 7">ESBL09</strain>
    </source>
</reference>
<sequence>MGQRFVTRNFFKLDAEGLHSELIFEDALGTHHAVFPAVEAAPMAAEAIVPVFSDVALGTLIGAGGISALAVLGGLAAVGGIVGIAAASGGGGGNHHSDGDTPTKPPVTPPVTTPTITVSPIATDNIINQAESANAQIVSGKTQSQFAGSTLTVSLNGQSWSTTVNTDGSWSASIPPTLLQSIADGSYVVKVTLTTKTGVTVSKDVSILIDTTPPDLTLTPFTPGGVVDQAQHSADKIVRGTVSDLEPGSTIVVTLNGKTYTTQADANGNWQLLIPQSDMALLGDGQSYTITYTATDTAGNKTVESQTITTNFSTPDISVDPFAGDNIVNSAEVLVNQTLSGHTSNIPAGQVVTITLGGKTYYAEVLGDGSWKTIIPAGDLGALSQGNNALTVTVNDGSGNSAIKTVPIDVDTTQPAIAIAIVSTDDYLNAHEAEQPLVVRGVVTGFAAGVAVTVTVNGKSYTVSTIDASGNWSVSIPSSDLLAMKDGPNVITATASLNTQTAQDQHTLNVQIHTVPELVINPLFVDGYLNANEQKVNQVISGNTGVTGSGQKVTVQLGGKTYTATVDGDGTWSVTIPAVDLQKLPDGLLSVTVNASDAAGNSTPATQTATVDTISPPLSVLPLTTDGKLNAAELTHNQTLSGVSGVGEQGQLVTVTLNGKTYYAVVGNDGNWNLSLPSADLSQLQTGSYPLTVTLTDAAGNTTTVSQSISVKTTPLQLGVQALTDGNTLDAAEVKVDQILHGTSNAEAGSIVTLTLGSATFQGVTDALGNWQITLPAGALQKLSDGTQNLTVSITDAYGQTKTITSSFDVDTKTDAVAISIISNDDYLNADEALAGLTVHGSSAGLPAGTIVIIALNGVNYTATIQADGSWQTVINATALSALTDGVHTLQATVVTANGTVIDSHNFISAIHTPVVVSVNTPFVDGIVNIVESGQNQTLTGTSGVTGAGQTVVATLNGQQYIGVVNSDGTWSVTLPQGAMESLPNGPGTVYVKVTDVAGNTSNTDVNFTVDKTAPTLSITPLNGNDVLNNDNVTNGVTLSGTTSTDTASVVVTINGNNYTATVTNGSWSIGLGNGALGGLSQGINSYTVTATDNAGNTTSVVRSVSVDTVAPNVVMNPVTSDNTLDIAELNTGFSLSGKTVPAEPGATVVINLNGTTLTGVVSADGSWTIPVSPSVVSGLTNGTYLVSVTVTDSAGNASQTVSNAFNVDTTASAIAINPIESDDKISAVDIADGLTINGTSARIPDGGTVTITLNGVQYTTTVNASGFWQLTVPMSAAGAIADGTATVTVSAVDVDGKAVSGEHQFTIITHNLPQPTINAPFGDGVVNAAEAAAGGNLSGSTGVLGTGQTVTVRLDNGSLLTATVDASGNWTLPLTPAQLGALSQGGHTVTVTVTDAAGNQNTTTTPVVVDTTAPILGINTVTNDNIVNSIEAAGTVNITGTGVYDPAHPQTISVLVNGQHYDAILQSDNTWSIALPAGALSGVPDGPVTVKVTITDYAGNSNTVTSSFTLDASAANAPQVQIGKVSGDDFVNASEAGNPLIISGTTVRVEAGQSVTVTLNGKTYSGTVLADGTWSVSVPALDLANVPDGARVVTATVTDISGNTASVNHNVTFVAQPASQPTITIGTVAQDDVINALEHNAPLTISGSSTHLASGTVITVLFNGNIYTGSVGSNGSWNVTVPRADVQALADTPTNAPYVISASATDAAQNPASATHNVAVDTSAPTLVVDLANSFLSDSRVSIAEAAVDQIVNGTGTAGETVTLSINNKVLSAVVDQNGNWSMSISTTDLKSLPQGSSQLTFSSTDAQGNSSSQTVGINVKTTGGPSLTLNTMFGDNIVSINEAANGATLTGTASGLADGSTVVVNINGQLFTGTVSGSTWSVAVGAGLLTTSGQFTVTVTGQDAWGNPATVNGNLDVVLQRPTAALIGPLFGDDNILSQAEANAGVQLTGSTGQAGPGQTVKIILDGLQEYTGSVDVNGNWTVTLTPQQLNSIVDGTHVVKVSVTDRAGNNAVSADTSINVRTDPLPEPDLTKPFTDGILNAAEAGVALGQTITGQIGLSASLVKSVMVSINNGTAVAATVNSDGSWSLLLDTGTLQALPDGTLPVSIIVTDIAGNQSSGQGSFDVITHALPKANYAIPFGDFAISASEILTDQSITGNTGVKGAGQTVSVVLGTKTYIGTVDDNGDWVVTVPQLDLSTLTNNASLGFSVTVTDRAGNSATTVPGETPNVTVHTSLPAPTVTNPFGDGILNITEAAGAVTLIGATGVTGANQYVTVKIDVNGITYTANVDPSGNWSVSLPAGSLQSLTAGQHQITIYAQDQYGNSSTSTTNYQVALTPPAVTITSPIFGDGYVSAAEALTGTTLSGTFSTSYPNGTLVKVTIGGKTFDATVNGTQWSLTMDATAWGTVTARGAQSIIVSVEDGAHNVNTATSTVTLLLDIPTVTIGTSFAGDNLLTYAESQTNQSITGTSTNLQTGDTIRVTFTGGSVFTTTVQADGSWSLLLTPAQMATLQTGIITVEGIDKAGNVGGIVGNGGVLTVNLTPPTYSVNMDLVAGDNYVNAGEFTNGNLHLSGHAFNLAGTTVTILNGVTPVGTATVAGDGSWSFDIPRASLPDNTYTFTVQSSTLPAISASQTVVIDTVAPTLTVGAFAVDNLVNAAEKGVAQAISGTSDANGSLVTITLNGKTYTALVAAGVWSVDVPQADMAALANSSYTITATIRDPAGNQTNASQTFTVDSVAPLLTVDAAGIPAVLSTVNMATGIVVQGKGEPGNAVTITLGPLTWSGTVDAQGNWSYTFPQLNLSSLTDGAQVVSITSKDAAGNVSTNNVSLNVALNAGLGVVVDQVFNDGILNVAESLVTQTLTGHINGNYQGAKVSLTIAGANFTLNNIAVAADGSYSFSLPPSIWLGLVTNTLQLRVDVVDANGNTTYKTVDFGLALTNLPVISNVLVAGDNFLNLAESTANQVISGTVSNVTNVTKVVINFGGQAITATVDALGNWTANLPSALLSSLPDGAASIGVAVTDKYGNVINTNASFTVVSHNLPMISLDALFGDGVLSIPELAGALLSGTATNLAGRTLTIQIGNTTAFTTNVDNTGHWSVNLPDAVKSVLQGLGSGNQTVTITATDQYGNPASQTGTIKVDLIAPVLNSVVAFGDGLLSVADSLINQTITGTVLNAPLGSTVQVTIGTKVFNGVVTASGSFTIGLTPTDLASLADGTFTPSVKITTPDGNVSTTAGAAITVGLKNLPTVAITSLFGNDGYLNHAEAVAAQTISGTVTGLTSGQVTVTVGGTSYLANITNGTWSLALPAGVLSSIADGAMNVSASVVDAVGNTVSSSQLINAIVQGVPTVGLNTLFGNGILDLVDLLTNPILSGTSTHLAVGTQIVVTVGALTFNTTVGANGVWQIAVPSVSLQSLPDGTNSLAVTVKATDVAGNVATASQNASVSIQATPTVSISSLFGDSALSLADVSVAQTISGTSQNAVGTTLTVSLGGKNYLTTIAADGSWLVSIPKADLSALADGSQSVSVALTNAAGKVATIASAVDVITHNLPTISLTSLFGNDGYLNISEAASGQVIGGKIGGVVSGSTVVVTLGGTQLNAVVDSSGNWTATVNKSLLQGLANGSTTVGISVTDRVGNTTSTSTDVQVKFTQPTLSMTPLTNLVGLLLNVVLGLVSSVKLTISGTSTNLDQGSIVHLNLVNLATSTAVVGSDGKWSAQLDVGLDLAKILSLSTIINLYAADVAGNVGYLNIGLGGGNATTTPPAGTTTLAAEATTFSLMTASAEDNTSTQSTDSSSTTTHTTTTTGGTTTESTTTSEAAYTIGGLTISLADGTTLSSDSVHGGTGNDTIHLSTLGFTEIDGGAGTDTLVLDGSNMVLNLIELAGKVHNIEVIDLGRAGNNSVTLDVNEALTITDKPADDLLIKGTDGDQVNLKQGANDTWAVTGQREVDGVQFDIYHNSSQTNTLSDVLIQHGLHVNMV</sequence>
<feature type="region of interest" description="Disordered" evidence="1">
    <location>
        <begin position="1798"/>
        <end position="1819"/>
    </location>
</feature>
<feature type="domain" description="Bacterial Ig-like" evidence="5">
    <location>
        <begin position="2064"/>
        <end position="2127"/>
    </location>
</feature>
<feature type="compositionally biased region" description="Pro residues" evidence="1">
    <location>
        <begin position="103"/>
        <end position="112"/>
    </location>
</feature>
<organism evidence="6 7">
    <name type="scientific">Kluyvera ascorbata</name>
    <dbReference type="NCBI Taxonomy" id="51288"/>
    <lineage>
        <taxon>Bacteria</taxon>
        <taxon>Pseudomonadati</taxon>
        <taxon>Pseudomonadota</taxon>
        <taxon>Gammaproteobacteria</taxon>
        <taxon>Enterobacterales</taxon>
        <taxon>Enterobacteriaceae</taxon>
        <taxon>Kluyvera</taxon>
    </lineage>
</organism>
<evidence type="ECO:0000259" key="3">
    <source>
        <dbReference type="Pfam" id="PF13750"/>
    </source>
</evidence>
<gene>
    <name evidence="6" type="ORF">V4836_23865</name>
</gene>
<dbReference type="InterPro" id="IPR022038">
    <property type="entry name" value="Ig-like_bact"/>
</dbReference>
<dbReference type="InterPro" id="IPR013783">
    <property type="entry name" value="Ig-like_fold"/>
</dbReference>
<feature type="domain" description="Bacterial Ig-like" evidence="5">
    <location>
        <begin position="939"/>
        <end position="1011"/>
    </location>
</feature>
<feature type="region of interest" description="Disordered" evidence="1">
    <location>
        <begin position="3780"/>
        <end position="3814"/>
    </location>
</feature>
<dbReference type="EMBL" id="JAZKKV010000001">
    <property type="protein sequence ID" value="MEE9657100.1"/>
    <property type="molecule type" value="Genomic_DNA"/>
</dbReference>
<evidence type="ECO:0000259" key="2">
    <source>
        <dbReference type="Pfam" id="PF12245"/>
    </source>
</evidence>
<evidence type="ECO:0000313" key="7">
    <source>
        <dbReference type="Proteomes" id="UP001331691"/>
    </source>
</evidence>
<dbReference type="InterPro" id="IPR049826">
    <property type="entry name" value="Ig-like_ice"/>
</dbReference>
<dbReference type="Pfam" id="PF19077">
    <property type="entry name" value="Big_13"/>
    <property type="match status" value="9"/>
</dbReference>
<evidence type="ECO:0000259" key="4">
    <source>
        <dbReference type="Pfam" id="PF17936"/>
    </source>
</evidence>
<dbReference type="Pfam" id="PF12245">
    <property type="entry name" value="Big_3_2"/>
    <property type="match status" value="1"/>
</dbReference>
<feature type="domain" description="Ig-like" evidence="2">
    <location>
        <begin position="1464"/>
        <end position="1512"/>
    </location>
</feature>
<dbReference type="Pfam" id="PF13750">
    <property type="entry name" value="Big_3_3"/>
    <property type="match status" value="1"/>
</dbReference>
<feature type="domain" description="Ig-like" evidence="3">
    <location>
        <begin position="180"/>
        <end position="307"/>
    </location>
</feature>
<evidence type="ECO:0000259" key="5">
    <source>
        <dbReference type="Pfam" id="PF19077"/>
    </source>
</evidence>
<dbReference type="NCBIfam" id="NF033510">
    <property type="entry name" value="Ca_tandemer"/>
    <property type="match status" value="36"/>
</dbReference>
<feature type="domain" description="Bacterial Ig-like" evidence="5">
    <location>
        <begin position="1346"/>
        <end position="1412"/>
    </location>
</feature>
<name>A0AB35XCS8_9ENTR</name>
<feature type="domain" description="Bacterial Ig" evidence="4">
    <location>
        <begin position="2760"/>
        <end position="2827"/>
    </location>
</feature>
<feature type="compositionally biased region" description="Low complexity" evidence="1">
    <location>
        <begin position="3786"/>
        <end position="3814"/>
    </location>
</feature>
<accession>A0AB35XCS8</accession>
<feature type="domain" description="Bacterial Ig-like" evidence="5">
    <location>
        <begin position="1147"/>
        <end position="1210"/>
    </location>
</feature>
<protein>
    <submittedName>
        <fullName evidence="6">Ig-like domain-containing protein</fullName>
    </submittedName>
</protein>
<dbReference type="RefSeq" id="WP_331389275.1">
    <property type="nucleotide sequence ID" value="NZ_JAZKKV010000001.1"/>
</dbReference>
<feature type="domain" description="Bacterial Ig-like" evidence="5">
    <location>
        <begin position="545"/>
        <end position="613"/>
    </location>
</feature>
<feature type="region of interest" description="Disordered" evidence="1">
    <location>
        <begin position="89"/>
        <end position="113"/>
    </location>
</feature>
<feature type="domain" description="Bacterial Ig-like" evidence="5">
    <location>
        <begin position="2268"/>
        <end position="2334"/>
    </location>
</feature>
<feature type="domain" description="Bacterial Ig-like" evidence="5">
    <location>
        <begin position="643"/>
        <end position="710"/>
    </location>
</feature>
<evidence type="ECO:0000256" key="1">
    <source>
        <dbReference type="SAM" id="MobiDB-lite"/>
    </source>
</evidence>
<feature type="domain" description="Bacterial Ig-like" evidence="5">
    <location>
        <begin position="2672"/>
        <end position="2737"/>
    </location>
</feature>
<dbReference type="InterPro" id="IPR041498">
    <property type="entry name" value="Big_6"/>
</dbReference>
<proteinExistence type="predicted"/>